<keyword evidence="3" id="KW-1185">Reference proteome</keyword>
<dbReference type="Pfam" id="PF13577">
    <property type="entry name" value="SnoaL_4"/>
    <property type="match status" value="1"/>
</dbReference>
<feature type="domain" description="SnoaL-like" evidence="1">
    <location>
        <begin position="15"/>
        <end position="138"/>
    </location>
</feature>
<comment type="caution">
    <text evidence="2">The sequence shown here is derived from an EMBL/GenBank/DDBJ whole genome shotgun (WGS) entry which is preliminary data.</text>
</comment>
<evidence type="ECO:0000313" key="3">
    <source>
        <dbReference type="Proteomes" id="UP001299970"/>
    </source>
</evidence>
<accession>A0ABS9TV11</accession>
<organism evidence="2 3">
    <name type="scientific">Pseudonocardia alaniniphila</name>
    <dbReference type="NCBI Taxonomy" id="75291"/>
    <lineage>
        <taxon>Bacteria</taxon>
        <taxon>Bacillati</taxon>
        <taxon>Actinomycetota</taxon>
        <taxon>Actinomycetes</taxon>
        <taxon>Pseudonocardiales</taxon>
        <taxon>Pseudonocardiaceae</taxon>
        <taxon>Pseudonocardia</taxon>
    </lineage>
</organism>
<gene>
    <name evidence="2" type="ORF">MMF94_42595</name>
</gene>
<name>A0ABS9TV11_9PSEU</name>
<dbReference type="EMBL" id="JAKXMK010000071">
    <property type="protein sequence ID" value="MCH6172400.1"/>
    <property type="molecule type" value="Genomic_DNA"/>
</dbReference>
<reference evidence="2 3" key="1">
    <citation type="submission" date="2022-03" db="EMBL/GenBank/DDBJ databases">
        <title>Pseudonocardia alaer sp. nov., a novel actinomycete isolated from reed forest soil.</title>
        <authorList>
            <person name="Wang L."/>
        </authorList>
    </citation>
    <scope>NUCLEOTIDE SEQUENCE [LARGE SCALE GENOMIC DNA]</scope>
    <source>
        <strain evidence="2 3">Y-16303</strain>
    </source>
</reference>
<protein>
    <submittedName>
        <fullName evidence="2">Nuclear transport factor 2 family protein</fullName>
    </submittedName>
</protein>
<evidence type="ECO:0000313" key="2">
    <source>
        <dbReference type="EMBL" id="MCH6172400.1"/>
    </source>
</evidence>
<dbReference type="InterPro" id="IPR037401">
    <property type="entry name" value="SnoaL-like"/>
</dbReference>
<proteinExistence type="predicted"/>
<dbReference type="RefSeq" id="WP_241043204.1">
    <property type="nucleotide sequence ID" value="NZ_BAAAJF010000051.1"/>
</dbReference>
<dbReference type="SUPFAM" id="SSF54427">
    <property type="entry name" value="NTF2-like"/>
    <property type="match status" value="1"/>
</dbReference>
<sequence length="146" mass="15835">MSAARVIGAEPTLEALRARAACMDIVNASLRLVDEKRALSVLASYTEDAVMELGGAEVSGEALEAAMRSRDNDDIRRVHVPGQTDFWTEGPDRARAVTLLQLFNLGPDSSVVPPVAALTRLDDYFVRSDDSVWRLARRVVQPLAGG</sequence>
<dbReference type="InterPro" id="IPR032710">
    <property type="entry name" value="NTF2-like_dom_sf"/>
</dbReference>
<dbReference type="Proteomes" id="UP001299970">
    <property type="component" value="Unassembled WGS sequence"/>
</dbReference>
<dbReference type="Gene3D" id="3.10.450.50">
    <property type="match status" value="1"/>
</dbReference>
<evidence type="ECO:0000259" key="1">
    <source>
        <dbReference type="Pfam" id="PF13577"/>
    </source>
</evidence>